<protein>
    <submittedName>
        <fullName evidence="2">Uncharacterized protein</fullName>
    </submittedName>
</protein>
<proteinExistence type="predicted"/>
<organism evidence="2 3">
    <name type="scientific">Neisseria subflava</name>
    <dbReference type="NCBI Taxonomy" id="28449"/>
    <lineage>
        <taxon>Bacteria</taxon>
        <taxon>Pseudomonadati</taxon>
        <taxon>Pseudomonadota</taxon>
        <taxon>Betaproteobacteria</taxon>
        <taxon>Neisseriales</taxon>
        <taxon>Neisseriaceae</taxon>
        <taxon>Neisseria</taxon>
    </lineage>
</organism>
<feature type="compositionally biased region" description="Polar residues" evidence="1">
    <location>
        <begin position="271"/>
        <end position="290"/>
    </location>
</feature>
<dbReference type="EMBL" id="CP073116">
    <property type="protein sequence ID" value="UTG71734.1"/>
    <property type="molecule type" value="Genomic_DNA"/>
</dbReference>
<feature type="compositionally biased region" description="Low complexity" evidence="1">
    <location>
        <begin position="161"/>
        <end position="173"/>
    </location>
</feature>
<feature type="compositionally biased region" description="Polar residues" evidence="1">
    <location>
        <begin position="647"/>
        <end position="657"/>
    </location>
</feature>
<gene>
    <name evidence="2" type="ORF">KCG56_10390</name>
</gene>
<name>A0A9X9N351_NEISU</name>
<sequence>MSKNISVKINSGNETVETVKLNATNKKVIIKAQPNVNYELVDDNTQYAPETIDTKRIGNDLHIAFEGTDINQESDLVLEGYYENNNTELLLGKAENGRYYAYVPQSGVESDAVTLLAEEVFAPQALGGNSVATPFWAFNPNWLWVAAGVAAVGGIIAAASDSGKASGGTDTTAPAKPTVEAKDNGSVEVTPPADADTKSVEVSYTDEAGTPKTATVTKGEDGTWTSNNPDVAVDPATGKATIPADKVKDGSPVTAKATDTAGNAGEEGTVNAGNNPDTTAPAQPTVTAKDNGSVEVTPPADADTKSVEVGYTDEAGTPKTATLTKGEDGTWTSNNPDVAVDPATGKATIPADKVKDGSPVTAKATDTAGNAGEEGTVNAGNNPDTTAPAKPTVEAKDNGSVEVTPPADADTKSVEVSYTDEAGTPKTATLTKGEDGNWTSNNPDVAVDPATGKATIPADKVKDGSPVTAKATDTAGNTGEEGTANAGNNPDTTAPAKPTVEAKDNGSVEVTPPADADTKSVEVSYTDEAGTPKTATLTKGEDGNWTSSNPDVAVDPATGKATIPADKVKDGSPVTAKATDTAGNAGEEGTVNAGNNPDTTAPSAPEVTPSTTDGSVAVKVPSDAQVGDTVEVTVTPEGSDTPEKVTLTKQADGSWTSDKPETVPNVEAGKDSTTIPQDKVKDGSEVSAKAKDPAGNESAPTTATAGNDKLSAPTLTANDDGSVVVNVPADAAANDTVEVTVTPDTTSGNATPVTVVLTKQADGSWTSSNEALVPNVKTGESNTIINKNSVEDLSKVSAITKTPDGHESEKVEVQALIDSPSLEAANNGDVIMELPSNMDIGDAIALAYTYSDGTQTLMRIGKIDGPWDIWDIYGVGVSNYTIYEGGLWSIDNKRIVKINGNKLTLSHLMLKDNTEVATQHVHKSSDIDVYDGYNKGSYIAITDPTKASKLVTVTAGEDVDKTAPSAPEVIPSTTDGSVTVKVPSDAEYGDTVEITVTPEGSNTPRKVTLTKDIDGGWFSDDKYIVPSIEDGKDSTTIPEDKVKDGSEVSAKAKDPAGNESAEAKGNAGNNPDTTAPAKPTVEAKDNGSVEVTPPADADTKSVEVGYTDEAGTPKTATLTKGNDGNWTSNNPDVAVDPATGKATIPADKVKDGSPVTAKATDTAGNTGEEGTANAGNNPDTTAPAKPTVEAKDNGSVEVTPPADADTKSVEVGYTDEADTPKTATLTKGADGTWTSNNPDVAVDPVSGKATIPADKVQDGSPVTAKATDTAGNAGEEGTANAGNNPDTTAPGKPTIEAKMNGFVYITPPADEDTKSVEVHYIDEEGNPQTVTITKDADKGWVSSDPYNIWVTPESGLMVLTADKVKDGSPVRASATDNQGNIGEAATENAVSIPDTYGPSMPEVVGLEDRSARVTMPQDANVGDFVVIKRGIYQYESFWAFGALIPDDDNDEILATLTKQQDGSWISDKPENVPNVDAGNDNTIVPANKLKGFGTVYAHAEDHAENFSAPGYTNLASEIASPTITVKKDGFVEITPPAVKDLKSMAVRYWDKSGTRKTTMLTKDENGNWTSDNPDITVEPATGKAIISSDKIQGGSQLAANAFDTSGIISYPALDLIGKNTDTTAPSAPEVIPSTTDGSVTVKVPDDAKVDDYVSISVIPNRPGIFLNPENSNFSTGITLIKKADGSWSSSNYSIVPDIEAGQNSTTIPQDQVKDGSYVIATSRDRAGNASVSVRAQAGEDTKVPDESWVSSNTIDSNGMGSSGNDYASFDQIAGTINMGEGNDILEARSTNFPFSDGSFKARVDMGSGDDIVRTSGPIQHDSIYKGISIDGGDDFDTLEFVNRDGEAIMTSISAISNFEKIDIKGTLNNTVNIHKDDVERNHNAKATVDDSGKSHNNVLIVDGNEGDKVNLSDISNAVSSQVNYEGKTYHVYHTGSNELWIDSDIAVV</sequence>
<reference evidence="2" key="1">
    <citation type="submission" date="2021-04" db="EMBL/GenBank/DDBJ databases">
        <title>Characterizing Neisseria spp. as novel respiratory pathobionts in bronchiectasis.</title>
        <authorList>
            <person name="Li L."/>
            <person name="Mac Aogain M."/>
            <person name="Xu T."/>
            <person name="Jaggi T.K."/>
            <person name="Chan L.Y."/>
            <person name="Keir H.R."/>
            <person name="Dicker A.J."/>
            <person name="Qu J."/>
            <person name="Liu Y."/>
            <person name="Chen H.S."/>
            <person name="Koh M.S."/>
            <person name="Ong T.H."/>
            <person name="Lim A.Y.H."/>
            <person name="Abisheganaden J."/>
            <person name="Low T.B."/>
            <person name="Oliver B.G."/>
            <person name="Tan N.S."/>
            <person name="Fang M."/>
            <person name="Chalmers J.D."/>
            <person name="Chotirmall S.H."/>
        </authorList>
    </citation>
    <scope>NUCLEOTIDE SEQUENCE</scope>
    <source>
        <strain evidence="2">TT0073</strain>
    </source>
</reference>
<feature type="compositionally biased region" description="Polar residues" evidence="1">
    <location>
        <begin position="1114"/>
        <end position="1131"/>
    </location>
</feature>
<feature type="compositionally biased region" description="Basic and acidic residues" evidence="1">
    <location>
        <begin position="678"/>
        <end position="694"/>
    </location>
</feature>
<evidence type="ECO:0000313" key="3">
    <source>
        <dbReference type="Proteomes" id="UP001057305"/>
    </source>
</evidence>
<evidence type="ECO:0000313" key="2">
    <source>
        <dbReference type="EMBL" id="UTG71734.1"/>
    </source>
</evidence>
<evidence type="ECO:0000256" key="1">
    <source>
        <dbReference type="SAM" id="MobiDB-lite"/>
    </source>
</evidence>
<feature type="compositionally biased region" description="Low complexity" evidence="1">
    <location>
        <begin position="1269"/>
        <end position="1284"/>
    </location>
</feature>
<feature type="region of interest" description="Disordered" evidence="1">
    <location>
        <begin position="1027"/>
        <end position="1294"/>
    </location>
</feature>
<accession>A0A9X9N351</accession>
<feature type="compositionally biased region" description="Polar residues" evidence="1">
    <location>
        <begin position="592"/>
        <end position="614"/>
    </location>
</feature>
<dbReference type="Proteomes" id="UP001057305">
    <property type="component" value="Chromosome"/>
</dbReference>
<feature type="compositionally biased region" description="Basic and acidic residues" evidence="1">
    <location>
        <begin position="1027"/>
        <end position="1056"/>
    </location>
</feature>
<feature type="region of interest" description="Disordered" evidence="1">
    <location>
        <begin position="1730"/>
        <end position="1756"/>
    </location>
</feature>
<dbReference type="RefSeq" id="WP_254321360.1">
    <property type="nucleotide sequence ID" value="NZ_CP073116.1"/>
</dbReference>
<feature type="region of interest" description="Disordered" evidence="1">
    <location>
        <begin position="161"/>
        <end position="614"/>
    </location>
</feature>
<feature type="region of interest" description="Disordered" evidence="1">
    <location>
        <begin position="628"/>
        <end position="719"/>
    </location>
</feature>